<reference evidence="2" key="1">
    <citation type="submission" date="2023-10" db="EMBL/GenBank/DDBJ databases">
        <title>Genome assembly of Pristionchus species.</title>
        <authorList>
            <person name="Yoshida K."/>
            <person name="Sommer R.J."/>
        </authorList>
    </citation>
    <scope>NUCLEOTIDE SEQUENCE</scope>
    <source>
        <strain evidence="2">RS5133</strain>
    </source>
</reference>
<feature type="non-terminal residue" evidence="2">
    <location>
        <position position="1"/>
    </location>
</feature>
<accession>A0AAV5WGI4</accession>
<evidence type="ECO:0000313" key="2">
    <source>
        <dbReference type="EMBL" id="GMT29768.1"/>
    </source>
</evidence>
<name>A0AAV5WGI4_9BILA</name>
<dbReference type="Proteomes" id="UP001432322">
    <property type="component" value="Unassembled WGS sequence"/>
</dbReference>
<protein>
    <recommendedName>
        <fullName evidence="4">C2H2-type domain-containing protein</fullName>
    </recommendedName>
</protein>
<evidence type="ECO:0000313" key="3">
    <source>
        <dbReference type="Proteomes" id="UP001432322"/>
    </source>
</evidence>
<comment type="caution">
    <text evidence="2">The sequence shown here is derived from an EMBL/GenBank/DDBJ whole genome shotgun (WGS) entry which is preliminary data.</text>
</comment>
<gene>
    <name evidence="2" type="ORF">PFISCL1PPCAC_21065</name>
</gene>
<dbReference type="AlphaFoldDB" id="A0AAV5WGI4"/>
<dbReference type="EMBL" id="BTSY01000005">
    <property type="protein sequence ID" value="GMT29768.1"/>
    <property type="molecule type" value="Genomic_DNA"/>
</dbReference>
<evidence type="ECO:0000256" key="1">
    <source>
        <dbReference type="SAM" id="MobiDB-lite"/>
    </source>
</evidence>
<feature type="region of interest" description="Disordered" evidence="1">
    <location>
        <begin position="1"/>
        <end position="31"/>
    </location>
</feature>
<organism evidence="2 3">
    <name type="scientific">Pristionchus fissidentatus</name>
    <dbReference type="NCBI Taxonomy" id="1538716"/>
    <lineage>
        <taxon>Eukaryota</taxon>
        <taxon>Metazoa</taxon>
        <taxon>Ecdysozoa</taxon>
        <taxon>Nematoda</taxon>
        <taxon>Chromadorea</taxon>
        <taxon>Rhabditida</taxon>
        <taxon>Rhabditina</taxon>
        <taxon>Diplogasteromorpha</taxon>
        <taxon>Diplogasteroidea</taxon>
        <taxon>Neodiplogasteridae</taxon>
        <taxon>Pristionchus</taxon>
    </lineage>
</organism>
<evidence type="ECO:0008006" key="4">
    <source>
        <dbReference type="Google" id="ProtNLM"/>
    </source>
</evidence>
<sequence length="215" mass="24316">SSGEEEERDKEESYDEDYEESEKGEEDELPAKKIKIVKKKTKIPVSSGPKREMECPECKKYRSTHVEAMVAHLRKIHGTVPSAIHQTASASALERHLKVIHGITPSDIGLMFLCDCGNKSLSSAHVRTNKCKLLNFKIVHGKKYSGEKCIMCEKHSTTLSGFTCHLSKFHGMALTSCGFHLKCACGHSIHCDYEARIHRKMCDRHKFKVVKNKEE</sequence>
<feature type="compositionally biased region" description="Acidic residues" evidence="1">
    <location>
        <begin position="1"/>
        <end position="28"/>
    </location>
</feature>
<keyword evidence="3" id="KW-1185">Reference proteome</keyword>
<proteinExistence type="predicted"/>